<dbReference type="Proteomes" id="UP001596011">
    <property type="component" value="Unassembled WGS sequence"/>
</dbReference>
<name>A0ABV9HD04_9MICO</name>
<dbReference type="Gene3D" id="1.10.10.10">
    <property type="entry name" value="Winged helix-like DNA-binding domain superfamily/Winged helix DNA-binding domain"/>
    <property type="match status" value="1"/>
</dbReference>
<comment type="caution">
    <text evidence="3">The sequence shown here is derived from an EMBL/GenBank/DDBJ whole genome shotgun (WGS) entry which is preliminary data.</text>
</comment>
<dbReference type="InterPro" id="IPR016032">
    <property type="entry name" value="Sig_transdc_resp-reg_C-effctor"/>
</dbReference>
<dbReference type="InterPro" id="IPR036388">
    <property type="entry name" value="WH-like_DNA-bd_sf"/>
</dbReference>
<keyword evidence="4" id="KW-1185">Reference proteome</keyword>
<gene>
    <name evidence="3" type="ORF">ACFO6V_02565</name>
</gene>
<evidence type="ECO:0000259" key="2">
    <source>
        <dbReference type="PROSITE" id="PS50043"/>
    </source>
</evidence>
<evidence type="ECO:0000256" key="1">
    <source>
        <dbReference type="SAM" id="MobiDB-lite"/>
    </source>
</evidence>
<proteinExistence type="predicted"/>
<evidence type="ECO:0000313" key="3">
    <source>
        <dbReference type="EMBL" id="MFC4627100.1"/>
    </source>
</evidence>
<feature type="domain" description="HTH luxR-type" evidence="2">
    <location>
        <begin position="1"/>
        <end position="49"/>
    </location>
</feature>
<feature type="region of interest" description="Disordered" evidence="1">
    <location>
        <begin position="65"/>
        <end position="86"/>
    </location>
</feature>
<dbReference type="InterPro" id="IPR000792">
    <property type="entry name" value="Tscrpt_reg_LuxR_C"/>
</dbReference>
<organism evidence="3 4">
    <name type="scientific">Promicromonospora alba</name>
    <dbReference type="NCBI Taxonomy" id="1616110"/>
    <lineage>
        <taxon>Bacteria</taxon>
        <taxon>Bacillati</taxon>
        <taxon>Actinomycetota</taxon>
        <taxon>Actinomycetes</taxon>
        <taxon>Micrococcales</taxon>
        <taxon>Promicromonosporaceae</taxon>
        <taxon>Promicromonospora</taxon>
    </lineage>
</organism>
<accession>A0ABV9HD04</accession>
<dbReference type="RefSeq" id="WP_377131865.1">
    <property type="nucleotide sequence ID" value="NZ_JBHSFI010000001.1"/>
</dbReference>
<protein>
    <recommendedName>
        <fullName evidence="2">HTH luxR-type domain-containing protein</fullName>
    </recommendedName>
</protein>
<dbReference type="EMBL" id="JBHSFI010000001">
    <property type="protein sequence ID" value="MFC4627100.1"/>
    <property type="molecule type" value="Genomic_DNA"/>
</dbReference>
<dbReference type="PROSITE" id="PS50043">
    <property type="entry name" value="HTH_LUXR_2"/>
    <property type="match status" value="1"/>
</dbReference>
<evidence type="ECO:0000313" key="4">
    <source>
        <dbReference type="Proteomes" id="UP001596011"/>
    </source>
</evidence>
<reference evidence="4" key="1">
    <citation type="journal article" date="2019" name="Int. J. Syst. Evol. Microbiol.">
        <title>The Global Catalogue of Microorganisms (GCM) 10K type strain sequencing project: providing services to taxonomists for standard genome sequencing and annotation.</title>
        <authorList>
            <consortium name="The Broad Institute Genomics Platform"/>
            <consortium name="The Broad Institute Genome Sequencing Center for Infectious Disease"/>
            <person name="Wu L."/>
            <person name="Ma J."/>
        </authorList>
    </citation>
    <scope>NUCLEOTIDE SEQUENCE [LARGE SCALE GENOMIC DNA]</scope>
    <source>
        <strain evidence="4">CCUG 42722</strain>
    </source>
</reference>
<dbReference type="SUPFAM" id="SSF46894">
    <property type="entry name" value="C-terminal effector domain of the bipartite response regulators"/>
    <property type="match status" value="1"/>
</dbReference>
<feature type="compositionally biased region" description="Polar residues" evidence="1">
    <location>
        <begin position="65"/>
        <end position="74"/>
    </location>
</feature>
<sequence>MIIENKPRSAIARKVGVCERQLHRRTSDIRKKLGAKNDCQLAISALSQGVIKASELTFLTTLRGQKTSLDQTPPRQDPQRNDYYGQ</sequence>